<dbReference type="NCBIfam" id="NF046089">
    <property type="entry name" value="CD3337_EF1877"/>
    <property type="match status" value="1"/>
</dbReference>
<dbReference type="Proteomes" id="UP000446866">
    <property type="component" value="Unassembled WGS sequence"/>
</dbReference>
<feature type="region of interest" description="Disordered" evidence="1">
    <location>
        <begin position="427"/>
        <end position="527"/>
    </location>
</feature>
<reference evidence="4 5" key="1">
    <citation type="submission" date="2018-08" db="EMBL/GenBank/DDBJ databases">
        <title>Murine metabolic-syndrome-specific gut microbial biobank.</title>
        <authorList>
            <person name="Liu C."/>
        </authorList>
    </citation>
    <scope>NUCLEOTIDE SEQUENCE [LARGE SCALE GENOMIC DNA]</scope>
    <source>
        <strain evidence="4 5">28</strain>
    </source>
</reference>
<keyword evidence="5" id="KW-1185">Reference proteome</keyword>
<feature type="transmembrane region" description="Helical" evidence="2">
    <location>
        <begin position="150"/>
        <end position="169"/>
    </location>
</feature>
<feature type="signal peptide" evidence="3">
    <location>
        <begin position="1"/>
        <end position="24"/>
    </location>
</feature>
<dbReference type="RefSeq" id="WP_160202083.1">
    <property type="nucleotide sequence ID" value="NZ_QXWK01000015.1"/>
</dbReference>
<name>A0A845QI47_9FIRM</name>
<sequence>MKRYAKFALCIVLIIALNTVAVYAAGSDGGADDGLFSSLDQVKAQGSYLEYRDNYYLDMEDTSILSSPGAVIFNLLANGIFGWSKNIGCLTAVATRFALGVDIYNLISDFITPFFNSMRKIVFDSYATYFIAIAAFYFLIQLLRNRQSQVIGGLLAVTMIIAVGLFFYARPMFVLSTLNDITTELSSTVMDAPYDTLTNEEADEATAGDKSVILIFNVMVHSQWQYLEFGSMKQAQKHEDTILPLEVDSDERLAYIGDLEHPGLTKGNTAAQIERFGLALIFFIFDLLLLIIILGFSVLILGYQFFVLFLAILGTFIFVLALIPGYGTRLLKRWALKLLSSSAVKIILVFFMAILFIIMNFLYTATATYGLLPVLFMMISMCLIVAIKRKEIAELFLGTSGGKVVGAAGDIAHGTYSELTGLKDKLTDLRRGQEREMDDEEDDERERREEQMNRSASEYLSEAELRRYRRRMDQNSGADAGKSSNSNQQGHYTGRTSEQTQQTSDNPADNDELQQGHEGQGRTLQGEYLTGEDYKKAEEILEQNYQLSKAKSERTAQESGEPVQYSDFVQRTDAIRELGGDAMFDDRDILKTARILQRTEAAGGSMDDLIGDPQERNSGEEDLAQQEELRLQSVMDYMPQIEQEKIQANNMEGTAASNQRDSTIESELRPEQSDPSESQVILANAASDAEAETQLQQNQHVAKGLSFFKAQFGEEKGEKYYEKMCAKYGEENVSQFSSSEESVSYSTVNQILRSNMDEQK</sequence>
<keyword evidence="2" id="KW-0812">Transmembrane</keyword>
<evidence type="ECO:0000256" key="3">
    <source>
        <dbReference type="SAM" id="SignalP"/>
    </source>
</evidence>
<feature type="region of interest" description="Disordered" evidence="1">
    <location>
        <begin position="600"/>
        <end position="624"/>
    </location>
</feature>
<protein>
    <submittedName>
        <fullName evidence="4">Uncharacterized protein</fullName>
    </submittedName>
</protein>
<feature type="compositionally biased region" description="Polar residues" evidence="1">
    <location>
        <begin position="474"/>
        <end position="507"/>
    </location>
</feature>
<feature type="region of interest" description="Disordered" evidence="1">
    <location>
        <begin position="646"/>
        <end position="679"/>
    </location>
</feature>
<evidence type="ECO:0000256" key="2">
    <source>
        <dbReference type="SAM" id="Phobius"/>
    </source>
</evidence>
<dbReference type="AlphaFoldDB" id="A0A845QI47"/>
<keyword evidence="2" id="KW-1133">Transmembrane helix</keyword>
<dbReference type="InterPro" id="IPR058112">
    <property type="entry name" value="CD3337_EF1877-like"/>
</dbReference>
<evidence type="ECO:0000313" key="5">
    <source>
        <dbReference type="Proteomes" id="UP000446866"/>
    </source>
</evidence>
<evidence type="ECO:0000256" key="1">
    <source>
        <dbReference type="SAM" id="MobiDB-lite"/>
    </source>
</evidence>
<feature type="compositionally biased region" description="Basic and acidic residues" evidence="1">
    <location>
        <begin position="662"/>
        <end position="672"/>
    </location>
</feature>
<keyword evidence="3" id="KW-0732">Signal</keyword>
<feature type="compositionally biased region" description="Polar residues" evidence="1">
    <location>
        <begin position="646"/>
        <end position="661"/>
    </location>
</feature>
<organism evidence="4 5">
    <name type="scientific">Anaerotruncus colihominis</name>
    <dbReference type="NCBI Taxonomy" id="169435"/>
    <lineage>
        <taxon>Bacteria</taxon>
        <taxon>Bacillati</taxon>
        <taxon>Bacillota</taxon>
        <taxon>Clostridia</taxon>
        <taxon>Eubacteriales</taxon>
        <taxon>Oscillospiraceae</taxon>
        <taxon>Anaerotruncus</taxon>
    </lineage>
</organism>
<feature type="transmembrane region" description="Helical" evidence="2">
    <location>
        <begin position="343"/>
        <end position="363"/>
    </location>
</feature>
<feature type="chain" id="PRO_5032753310" evidence="3">
    <location>
        <begin position="25"/>
        <end position="760"/>
    </location>
</feature>
<feature type="transmembrane region" description="Helical" evidence="2">
    <location>
        <begin position="64"/>
        <end position="83"/>
    </location>
</feature>
<feature type="transmembrane region" description="Helical" evidence="2">
    <location>
        <begin position="305"/>
        <end position="323"/>
    </location>
</feature>
<gene>
    <name evidence="4" type="ORF">D0435_09060</name>
</gene>
<accession>A0A845QI47</accession>
<dbReference type="EMBL" id="QXWK01000015">
    <property type="protein sequence ID" value="NBH61800.1"/>
    <property type="molecule type" value="Genomic_DNA"/>
</dbReference>
<evidence type="ECO:0000313" key="4">
    <source>
        <dbReference type="EMBL" id="NBH61800.1"/>
    </source>
</evidence>
<feature type="transmembrane region" description="Helical" evidence="2">
    <location>
        <begin position="126"/>
        <end position="144"/>
    </location>
</feature>
<keyword evidence="2" id="KW-0472">Membrane</keyword>
<feature type="transmembrane region" description="Helical" evidence="2">
    <location>
        <begin position="276"/>
        <end position="299"/>
    </location>
</feature>
<feature type="region of interest" description="Disordered" evidence="1">
    <location>
        <begin position="548"/>
        <end position="567"/>
    </location>
</feature>
<comment type="caution">
    <text evidence="4">The sequence shown here is derived from an EMBL/GenBank/DDBJ whole genome shotgun (WGS) entry which is preliminary data.</text>
</comment>
<feature type="transmembrane region" description="Helical" evidence="2">
    <location>
        <begin position="369"/>
        <end position="387"/>
    </location>
</feature>
<proteinExistence type="predicted"/>